<evidence type="ECO:0000259" key="11">
    <source>
        <dbReference type="PROSITE" id="PS51781"/>
    </source>
</evidence>
<reference evidence="12 13" key="1">
    <citation type="submission" date="2018-08" db="EMBL/GenBank/DDBJ databases">
        <title>Wenzhouxiangella salilacus sp. nov., a novel bacterium isolated from a saline lake in Xinjiang Province, China.</title>
        <authorList>
            <person name="Han S."/>
        </authorList>
    </citation>
    <scope>NUCLEOTIDE SEQUENCE [LARGE SCALE GENOMIC DNA]</scope>
    <source>
        <strain evidence="12 13">XDB06</strain>
    </source>
</reference>
<dbReference type="PROSITE" id="PS51257">
    <property type="entry name" value="PROKAR_LIPOPROTEIN"/>
    <property type="match status" value="1"/>
</dbReference>
<feature type="signal peptide" evidence="10">
    <location>
        <begin position="1"/>
        <end position="20"/>
    </location>
</feature>
<dbReference type="GO" id="GO:0030288">
    <property type="term" value="C:outer membrane-bounded periplasmic space"/>
    <property type="evidence" value="ECO:0007669"/>
    <property type="project" value="InterPro"/>
</dbReference>
<feature type="region of interest" description="Disordered" evidence="9">
    <location>
        <begin position="249"/>
        <end position="273"/>
    </location>
</feature>
<dbReference type="Gene3D" id="3.40.50.10610">
    <property type="entry name" value="ABC-type transport auxiliary lipoprotein component"/>
    <property type="match status" value="1"/>
</dbReference>
<dbReference type="Pfam" id="PF06347">
    <property type="entry name" value="SH3_4"/>
    <property type="match status" value="1"/>
</dbReference>
<dbReference type="InterPro" id="IPR003646">
    <property type="entry name" value="SH3-like_bac-type"/>
</dbReference>
<evidence type="ECO:0000256" key="7">
    <source>
        <dbReference type="ARBA" id="ARBA00023139"/>
    </source>
</evidence>
<dbReference type="InterPro" id="IPR005534">
    <property type="entry name" value="Curli_assmbl/transp-comp_CsgG"/>
</dbReference>
<evidence type="ECO:0000256" key="4">
    <source>
        <dbReference type="ARBA" id="ARBA00022475"/>
    </source>
</evidence>
<evidence type="ECO:0000256" key="3">
    <source>
        <dbReference type="ARBA" id="ARBA00014028"/>
    </source>
</evidence>
<evidence type="ECO:0000256" key="2">
    <source>
        <dbReference type="ARBA" id="ARBA00008899"/>
    </source>
</evidence>
<gene>
    <name evidence="12" type="ORF">DZC52_07470</name>
</gene>
<keyword evidence="8" id="KW-0449">Lipoprotein</keyword>
<evidence type="ECO:0000256" key="1">
    <source>
        <dbReference type="ARBA" id="ARBA00003989"/>
    </source>
</evidence>
<protein>
    <recommendedName>
        <fullName evidence="3">Curli production assembly/transport component CsgG</fullName>
    </recommendedName>
</protein>
<sequence>MKLRLIVGLCALGMLTGCPAAGTTTQVRDSGSGPSMEEARAAHYNGPQARIAVARFENKAANSGRWWNESIGDGMADMLTTALFNSGRFIVLERQAIDDVMAEQDLGASGRVRESTAAAIGEIEGAELLVVAAVTEFSENASGTRGSFGGSRIGRVIGGIAGGSSSAHMAIDLRIIDSNTSRVLAATSIEGEAKDFDIGGALAGYTGSHALGGSLSTWENTPREKALRQVIGKAVEEVVRRTPQRYYRHGGGQAAGYQASNTGGNGSAGGGTGERVVITANSLNVRSGPNGDSSVQFSLSSGAMADVLVRAGDWIQIRDGQGRTGWVASEFTLDVQ</sequence>
<evidence type="ECO:0000256" key="6">
    <source>
        <dbReference type="ARBA" id="ARBA00023136"/>
    </source>
</evidence>
<comment type="caution">
    <text evidence="12">The sequence shown here is derived from an EMBL/GenBank/DDBJ whole genome shotgun (WGS) entry which is preliminary data.</text>
</comment>
<comment type="function">
    <text evidence="1">May be involved in the biogenesis of curli organelles.</text>
</comment>
<feature type="compositionally biased region" description="Gly residues" evidence="9">
    <location>
        <begin position="263"/>
        <end position="273"/>
    </location>
</feature>
<dbReference type="Proteomes" id="UP000260351">
    <property type="component" value="Unassembled WGS sequence"/>
</dbReference>
<dbReference type="RefSeq" id="WP_116650504.1">
    <property type="nucleotide sequence ID" value="NZ_QUZK01000034.1"/>
</dbReference>
<dbReference type="Pfam" id="PF03783">
    <property type="entry name" value="CsgG"/>
    <property type="match status" value="1"/>
</dbReference>
<feature type="domain" description="SH3b" evidence="11">
    <location>
        <begin position="273"/>
        <end position="336"/>
    </location>
</feature>
<dbReference type="PANTHER" id="PTHR41164:SF1">
    <property type="entry name" value="CURLI PRODUCTION ASSEMBLY_TRANSPORT COMPONENT CSGG"/>
    <property type="match status" value="1"/>
</dbReference>
<dbReference type="PROSITE" id="PS51781">
    <property type="entry name" value="SH3B"/>
    <property type="match status" value="1"/>
</dbReference>
<organism evidence="12 13">
    <name type="scientific">Wenzhouxiangella sediminis</name>
    <dbReference type="NCBI Taxonomy" id="1792836"/>
    <lineage>
        <taxon>Bacteria</taxon>
        <taxon>Pseudomonadati</taxon>
        <taxon>Pseudomonadota</taxon>
        <taxon>Gammaproteobacteria</taxon>
        <taxon>Chromatiales</taxon>
        <taxon>Wenzhouxiangellaceae</taxon>
        <taxon>Wenzhouxiangella</taxon>
    </lineage>
</organism>
<dbReference type="SMART" id="SM00287">
    <property type="entry name" value="SH3b"/>
    <property type="match status" value="1"/>
</dbReference>
<keyword evidence="4" id="KW-1003">Cell membrane</keyword>
<keyword evidence="5 10" id="KW-0732">Signal</keyword>
<dbReference type="PANTHER" id="PTHR41164">
    <property type="entry name" value="CURLI PRODUCTION ASSEMBLY/TRANSPORT COMPONENT CSGG"/>
    <property type="match status" value="1"/>
</dbReference>
<dbReference type="OrthoDB" id="9790951at2"/>
<feature type="chain" id="PRO_5017728805" description="Curli production assembly/transport component CsgG" evidence="10">
    <location>
        <begin position="21"/>
        <end position="336"/>
    </location>
</feature>
<accession>A0A3E1K8X0</accession>
<evidence type="ECO:0000256" key="5">
    <source>
        <dbReference type="ARBA" id="ARBA00022729"/>
    </source>
</evidence>
<keyword evidence="6" id="KW-0472">Membrane</keyword>
<keyword evidence="7" id="KW-0564">Palmitate</keyword>
<evidence type="ECO:0000256" key="9">
    <source>
        <dbReference type="SAM" id="MobiDB-lite"/>
    </source>
</evidence>
<evidence type="ECO:0000256" key="10">
    <source>
        <dbReference type="SAM" id="SignalP"/>
    </source>
</evidence>
<dbReference type="Gene3D" id="2.30.30.40">
    <property type="entry name" value="SH3 Domains"/>
    <property type="match status" value="1"/>
</dbReference>
<name>A0A3E1K8X0_9GAMM</name>
<proteinExistence type="inferred from homology"/>
<dbReference type="EMBL" id="QUZK01000034">
    <property type="protein sequence ID" value="RFF30561.1"/>
    <property type="molecule type" value="Genomic_DNA"/>
</dbReference>
<dbReference type="InterPro" id="IPR010466">
    <property type="entry name" value="DUF1058"/>
</dbReference>
<evidence type="ECO:0000313" key="13">
    <source>
        <dbReference type="Proteomes" id="UP000260351"/>
    </source>
</evidence>
<keyword evidence="13" id="KW-1185">Reference proteome</keyword>
<evidence type="ECO:0000256" key="8">
    <source>
        <dbReference type="ARBA" id="ARBA00023288"/>
    </source>
</evidence>
<dbReference type="AlphaFoldDB" id="A0A3E1K8X0"/>
<evidence type="ECO:0000313" key="12">
    <source>
        <dbReference type="EMBL" id="RFF30561.1"/>
    </source>
</evidence>
<comment type="similarity">
    <text evidence="2">Belongs to the CsgG family.</text>
</comment>